<dbReference type="InterPro" id="IPR003593">
    <property type="entry name" value="AAA+_ATPase"/>
</dbReference>
<dbReference type="PROSITE" id="PS50893">
    <property type="entry name" value="ABC_TRANSPORTER_2"/>
    <property type="match status" value="1"/>
</dbReference>
<sequence length="256" mass="28909">MSLIKLENVYKSFGEKKVLNGLNLEIDKGESLVILGGSGTGKSVLLKHIIGLLKPDKGKVYIDGKDVTNFTKKDWYEIRKRFGMAFQEAALFDFMNVYENVAFPLRRHTNYTEKQIEKRVLECLELVGLRGNEKLLPSELSGGMRRRAGFARAIALNPEILLFDEPTTGLDPILTDQIDTVINDLRNSLDVTCITITHDMVSAFDIADKIAMLYKGEIIFKGTPEEFMKSDLEVIKGFLKGRICEENENQNIRGEV</sequence>
<dbReference type="RefSeq" id="WP_201328739.1">
    <property type="nucleotide sequence ID" value="NZ_AP017470.1"/>
</dbReference>
<dbReference type="Proteomes" id="UP000595564">
    <property type="component" value="Chromosome"/>
</dbReference>
<dbReference type="GO" id="GO:0016887">
    <property type="term" value="F:ATP hydrolysis activity"/>
    <property type="evidence" value="ECO:0007669"/>
    <property type="project" value="InterPro"/>
</dbReference>
<dbReference type="InterPro" id="IPR027417">
    <property type="entry name" value="P-loop_NTPase"/>
</dbReference>
<gene>
    <name evidence="5" type="primary">mlaF</name>
    <name evidence="5" type="ORF">TTHT_0830</name>
</gene>
<dbReference type="KEGG" id="thyd:TTHT_0830"/>
<dbReference type="PANTHER" id="PTHR43023">
    <property type="entry name" value="PROTEIN TRIGALACTOSYLDIACYLGLYCEROL 3, CHLOROPLASTIC"/>
    <property type="match status" value="1"/>
</dbReference>
<evidence type="ECO:0000256" key="3">
    <source>
        <dbReference type="ARBA" id="ARBA00022840"/>
    </source>
</evidence>
<evidence type="ECO:0000256" key="2">
    <source>
        <dbReference type="ARBA" id="ARBA00022741"/>
    </source>
</evidence>
<feature type="domain" description="ABC transporter" evidence="4">
    <location>
        <begin position="4"/>
        <end position="240"/>
    </location>
</feature>
<dbReference type="Pfam" id="PF00005">
    <property type="entry name" value="ABC_tran"/>
    <property type="match status" value="1"/>
</dbReference>
<keyword evidence="2" id="KW-0547">Nucleotide-binding</keyword>
<dbReference type="InterPro" id="IPR017871">
    <property type="entry name" value="ABC_transporter-like_CS"/>
</dbReference>
<dbReference type="InterPro" id="IPR003439">
    <property type="entry name" value="ABC_transporter-like_ATP-bd"/>
</dbReference>
<keyword evidence="1" id="KW-0813">Transport</keyword>
<evidence type="ECO:0000256" key="1">
    <source>
        <dbReference type="ARBA" id="ARBA00022448"/>
    </source>
</evidence>
<dbReference type="PANTHER" id="PTHR43023:SF6">
    <property type="entry name" value="INTERMEMBRANE PHOSPHOLIPID TRANSPORT SYSTEM ATP-BINDING PROTEIN MLAF"/>
    <property type="match status" value="1"/>
</dbReference>
<keyword evidence="6" id="KW-1185">Reference proteome</keyword>
<accession>A0A7R6PGX6</accession>
<dbReference type="Gene3D" id="3.40.50.300">
    <property type="entry name" value="P-loop containing nucleotide triphosphate hydrolases"/>
    <property type="match status" value="1"/>
</dbReference>
<reference evidence="5 6" key="1">
    <citation type="journal article" date="2012" name="Extremophiles">
        <title>Thermotomaculum hydrothermale gen. nov., sp. nov., a novel heterotrophic thermophile within the phylum Acidobacteria from a deep-sea hydrothermal vent chimney in the Southern Okinawa Trough.</title>
        <authorList>
            <person name="Izumi H."/>
            <person name="Nunoura T."/>
            <person name="Miyazaki M."/>
            <person name="Mino S."/>
            <person name="Toki T."/>
            <person name="Takai K."/>
            <person name="Sako Y."/>
            <person name="Sawabe T."/>
            <person name="Nakagawa S."/>
        </authorList>
    </citation>
    <scope>NUCLEOTIDE SEQUENCE [LARGE SCALE GENOMIC DNA]</scope>
    <source>
        <strain evidence="5 6">AC55</strain>
    </source>
</reference>
<dbReference type="SMART" id="SM00382">
    <property type="entry name" value="AAA"/>
    <property type="match status" value="1"/>
</dbReference>
<evidence type="ECO:0000313" key="5">
    <source>
        <dbReference type="EMBL" id="BBB32394.1"/>
    </source>
</evidence>
<evidence type="ECO:0000259" key="4">
    <source>
        <dbReference type="PROSITE" id="PS50893"/>
    </source>
</evidence>
<organism evidence="5 6">
    <name type="scientific">Thermotomaculum hydrothermale</name>
    <dbReference type="NCBI Taxonomy" id="981385"/>
    <lineage>
        <taxon>Bacteria</taxon>
        <taxon>Pseudomonadati</taxon>
        <taxon>Acidobacteriota</taxon>
        <taxon>Holophagae</taxon>
        <taxon>Thermotomaculales</taxon>
        <taxon>Thermotomaculaceae</taxon>
        <taxon>Thermotomaculum</taxon>
    </lineage>
</organism>
<dbReference type="SUPFAM" id="SSF52540">
    <property type="entry name" value="P-loop containing nucleoside triphosphate hydrolases"/>
    <property type="match status" value="1"/>
</dbReference>
<evidence type="ECO:0000313" key="6">
    <source>
        <dbReference type="Proteomes" id="UP000595564"/>
    </source>
</evidence>
<proteinExistence type="predicted"/>
<protein>
    <submittedName>
        <fullName evidence="5">Phospholipid/cholesterol/gamma-HCH transport system ATP-binding protein</fullName>
    </submittedName>
</protein>
<dbReference type="CDD" id="cd03261">
    <property type="entry name" value="ABC_Org_Solvent_Resistant"/>
    <property type="match status" value="1"/>
</dbReference>
<keyword evidence="3 5" id="KW-0067">ATP-binding</keyword>
<dbReference type="PROSITE" id="PS00211">
    <property type="entry name" value="ABC_TRANSPORTER_1"/>
    <property type="match status" value="1"/>
</dbReference>
<name>A0A7R6PGX6_9BACT</name>
<dbReference type="AlphaFoldDB" id="A0A7R6PGX6"/>
<dbReference type="GO" id="GO:0005524">
    <property type="term" value="F:ATP binding"/>
    <property type="evidence" value="ECO:0007669"/>
    <property type="project" value="UniProtKB-KW"/>
</dbReference>
<dbReference type="EMBL" id="AP017470">
    <property type="protein sequence ID" value="BBB32394.1"/>
    <property type="molecule type" value="Genomic_DNA"/>
</dbReference>